<sequence length="240" mass="26920">MGLSVLIWEIIFPINFFNILPQLTDKTNLSNEIVDSVASCGQKVSSDSVDGIFTNSGGNPWVALIGYEKWSGKNVYDCTGTLLNSHYVLTTATCLSVEHSLQVSFLTHVRLGEYNILEDPDCVMVGNNPCLFRTRSLDVDIENIVHHPQYNEDGFQSYNIGLIKLEQEIDFEFYDGFITPICLPPPGIDPKILLQDKLGKVVGWDFGSGHPNNVLMKEFLLLANDDDCEMWYAGFITEKQ</sequence>
<comment type="caution">
    <text evidence="6">The sequence shown here is derived from an EMBL/GenBank/DDBJ whole genome shotgun (WGS) entry which is preliminary data.</text>
</comment>
<dbReference type="Pfam" id="PF00089">
    <property type="entry name" value="Trypsin"/>
    <property type="match status" value="1"/>
</dbReference>
<gene>
    <name evidence="6" type="primary">ea_2</name>
    <name evidence="6" type="ORF">Anas_11849</name>
</gene>
<organism evidence="6 7">
    <name type="scientific">Armadillidium nasatum</name>
    <dbReference type="NCBI Taxonomy" id="96803"/>
    <lineage>
        <taxon>Eukaryota</taxon>
        <taxon>Metazoa</taxon>
        <taxon>Ecdysozoa</taxon>
        <taxon>Arthropoda</taxon>
        <taxon>Crustacea</taxon>
        <taxon>Multicrustacea</taxon>
        <taxon>Malacostraca</taxon>
        <taxon>Eumalacostraca</taxon>
        <taxon>Peracarida</taxon>
        <taxon>Isopoda</taxon>
        <taxon>Oniscidea</taxon>
        <taxon>Crinocheta</taxon>
        <taxon>Armadillidiidae</taxon>
        <taxon>Armadillidium</taxon>
    </lineage>
</organism>
<name>A0A5N5SSP9_9CRUS</name>
<dbReference type="InterPro" id="IPR051333">
    <property type="entry name" value="CLIP_Serine_Protease"/>
</dbReference>
<dbReference type="PANTHER" id="PTHR24260">
    <property type="match status" value="1"/>
</dbReference>
<dbReference type="AlphaFoldDB" id="A0A5N5SSP9"/>
<dbReference type="GO" id="GO:0006508">
    <property type="term" value="P:proteolysis"/>
    <property type="evidence" value="ECO:0007669"/>
    <property type="project" value="UniProtKB-KW"/>
</dbReference>
<dbReference type="SUPFAM" id="SSF50494">
    <property type="entry name" value="Trypsin-like serine proteases"/>
    <property type="match status" value="1"/>
</dbReference>
<feature type="domain" description="Peptidase S1" evidence="5">
    <location>
        <begin position="48"/>
        <end position="240"/>
    </location>
</feature>
<dbReference type="Gene3D" id="2.40.10.10">
    <property type="entry name" value="Trypsin-like serine proteases"/>
    <property type="match status" value="1"/>
</dbReference>
<proteinExistence type="inferred from homology"/>
<keyword evidence="6" id="KW-0645">Protease</keyword>
<dbReference type="SMART" id="SM00020">
    <property type="entry name" value="Tryp_SPc"/>
    <property type="match status" value="1"/>
</dbReference>
<dbReference type="PANTHER" id="PTHR24260:SF136">
    <property type="entry name" value="GH08193P-RELATED"/>
    <property type="match status" value="1"/>
</dbReference>
<dbReference type="InterPro" id="IPR001254">
    <property type="entry name" value="Trypsin_dom"/>
</dbReference>
<accession>A0A5N5SSP9</accession>
<dbReference type="FunFam" id="2.40.10.10:FF:000028">
    <property type="entry name" value="Serine protease easter"/>
    <property type="match status" value="1"/>
</dbReference>
<keyword evidence="1" id="KW-0732">Signal</keyword>
<evidence type="ECO:0000256" key="4">
    <source>
        <dbReference type="ARBA" id="ARBA00024195"/>
    </source>
</evidence>
<evidence type="ECO:0000256" key="3">
    <source>
        <dbReference type="ARBA" id="ARBA00023180"/>
    </source>
</evidence>
<evidence type="ECO:0000259" key="5">
    <source>
        <dbReference type="PROSITE" id="PS50240"/>
    </source>
</evidence>
<protein>
    <submittedName>
        <fullName evidence="6">Serine protease easter</fullName>
    </submittedName>
</protein>
<dbReference type="Proteomes" id="UP000326759">
    <property type="component" value="Unassembled WGS sequence"/>
</dbReference>
<keyword evidence="7" id="KW-1185">Reference proteome</keyword>
<dbReference type="GO" id="GO:0004252">
    <property type="term" value="F:serine-type endopeptidase activity"/>
    <property type="evidence" value="ECO:0007669"/>
    <property type="project" value="InterPro"/>
</dbReference>
<dbReference type="InterPro" id="IPR009003">
    <property type="entry name" value="Peptidase_S1_PA"/>
</dbReference>
<evidence type="ECO:0000256" key="2">
    <source>
        <dbReference type="ARBA" id="ARBA00023157"/>
    </source>
</evidence>
<evidence type="ECO:0000256" key="1">
    <source>
        <dbReference type="ARBA" id="ARBA00022729"/>
    </source>
</evidence>
<evidence type="ECO:0000313" key="6">
    <source>
        <dbReference type="EMBL" id="KAB7495670.1"/>
    </source>
</evidence>
<reference evidence="6 7" key="1">
    <citation type="journal article" date="2019" name="PLoS Biol.">
        <title>Sex chromosomes control vertical transmission of feminizing Wolbachia symbionts in an isopod.</title>
        <authorList>
            <person name="Becking T."/>
            <person name="Chebbi M.A."/>
            <person name="Giraud I."/>
            <person name="Moumen B."/>
            <person name="Laverre T."/>
            <person name="Caubet Y."/>
            <person name="Peccoud J."/>
            <person name="Gilbert C."/>
            <person name="Cordaux R."/>
        </authorList>
    </citation>
    <scope>NUCLEOTIDE SEQUENCE [LARGE SCALE GENOMIC DNA]</scope>
    <source>
        <strain evidence="6">ANa2</strain>
        <tissue evidence="6">Whole body excluding digestive tract and cuticle</tissue>
    </source>
</reference>
<evidence type="ECO:0000313" key="7">
    <source>
        <dbReference type="Proteomes" id="UP000326759"/>
    </source>
</evidence>
<dbReference type="PROSITE" id="PS50240">
    <property type="entry name" value="TRYPSIN_DOM"/>
    <property type="match status" value="1"/>
</dbReference>
<dbReference type="OrthoDB" id="6359538at2759"/>
<dbReference type="EMBL" id="SEYY01022280">
    <property type="protein sequence ID" value="KAB7495670.1"/>
    <property type="molecule type" value="Genomic_DNA"/>
</dbReference>
<keyword evidence="2" id="KW-1015">Disulfide bond</keyword>
<comment type="similarity">
    <text evidence="4">Belongs to the peptidase S1 family. CLIP subfamily.</text>
</comment>
<keyword evidence="3" id="KW-0325">Glycoprotein</keyword>
<feature type="non-terminal residue" evidence="6">
    <location>
        <position position="240"/>
    </location>
</feature>
<dbReference type="InterPro" id="IPR043504">
    <property type="entry name" value="Peptidase_S1_PA_chymotrypsin"/>
</dbReference>
<keyword evidence="6" id="KW-0378">Hydrolase</keyword>